<gene>
    <name evidence="8" type="ORF">J437_LFUL012667</name>
</gene>
<evidence type="ECO:0000313" key="8">
    <source>
        <dbReference type="EMBL" id="KAG8232511.1"/>
    </source>
</evidence>
<dbReference type="GO" id="GO:0046872">
    <property type="term" value="F:metal ion binding"/>
    <property type="evidence" value="ECO:0007669"/>
    <property type="project" value="UniProtKB-KW"/>
</dbReference>
<dbReference type="PROSITE" id="PS50864">
    <property type="entry name" value="SAND"/>
    <property type="match status" value="1"/>
</dbReference>
<name>A0A8K0KEE0_LADFU</name>
<keyword evidence="4" id="KW-0539">Nucleus</keyword>
<evidence type="ECO:0000256" key="2">
    <source>
        <dbReference type="ARBA" id="ARBA00023015"/>
    </source>
</evidence>
<evidence type="ECO:0000259" key="7">
    <source>
        <dbReference type="PROSITE" id="PS50864"/>
    </source>
</evidence>
<feature type="compositionally biased region" description="Basic and acidic residues" evidence="6">
    <location>
        <begin position="243"/>
        <end position="276"/>
    </location>
</feature>
<feature type="non-terminal residue" evidence="8">
    <location>
        <position position="462"/>
    </location>
</feature>
<comment type="caution">
    <text evidence="8">The sequence shown here is derived from an EMBL/GenBank/DDBJ whole genome shotgun (WGS) entry which is preliminary data.</text>
</comment>
<dbReference type="InterPro" id="IPR000770">
    <property type="entry name" value="SAND_dom"/>
</dbReference>
<sequence>MEGERTSEAVVIPDISEPLTNETEEHGTLSSEQHHSVAPIAVPVASVPVSLPVGVDLIGVASAGATFNVITPDQLQLSSGGHYKPVLCVDNSFICDARNDKDAETIRTWVRNAQATHIVIQGEPLVSSAEVSPASGAVTGSTTPGTTLNSPTTWNESVHLPVLPVRCKNTSAELHKAKFGSGGRGRCIKLGENWYTPSEFEAICGRASSKDWKRSIRFGGRSLQTLTGPVRLFTPYKRRKRKNTDEGSHKMKRSSSKDNNSHSNDEESESDVRGAGEDWESSPLDQRSPGGGVSTQCSQLPVTSSPPSTFSKSQLSDIMVVTTASSDLVTQSSSAVSNGSRLALSPSQGGASSSGQRTDANQNADSICAVTAKHSEVFKRLEEMAAKILKMSYQFRSAIEEAKDHFQNEIEKLKKESEQAILTARVEAQAAREALEQREHVQVVDSLDTVDLHPSTDSEAKK</sequence>
<evidence type="ECO:0000256" key="5">
    <source>
        <dbReference type="SAM" id="Coils"/>
    </source>
</evidence>
<evidence type="ECO:0000313" key="9">
    <source>
        <dbReference type="Proteomes" id="UP000792457"/>
    </source>
</evidence>
<dbReference type="Gene3D" id="3.10.390.10">
    <property type="entry name" value="SAND domain-like"/>
    <property type="match status" value="1"/>
</dbReference>
<protein>
    <recommendedName>
        <fullName evidence="7">SAND domain-containing protein</fullName>
    </recommendedName>
</protein>
<dbReference type="EMBL" id="KZ308626">
    <property type="protein sequence ID" value="KAG8232511.1"/>
    <property type="molecule type" value="Genomic_DNA"/>
</dbReference>
<dbReference type="SUPFAM" id="SSF63763">
    <property type="entry name" value="SAND domain-like"/>
    <property type="match status" value="1"/>
</dbReference>
<feature type="compositionally biased region" description="Polar residues" evidence="6">
    <location>
        <begin position="330"/>
        <end position="340"/>
    </location>
</feature>
<dbReference type="Pfam" id="PF01342">
    <property type="entry name" value="SAND"/>
    <property type="match status" value="1"/>
</dbReference>
<keyword evidence="3" id="KW-0804">Transcription</keyword>
<dbReference type="PANTHER" id="PTHR10417">
    <property type="entry name" value="GLUCOCORTICOID MODULATORY ELEMENT-BINDING PROTEIN"/>
    <property type="match status" value="1"/>
</dbReference>
<dbReference type="OrthoDB" id="437457at2759"/>
<evidence type="ECO:0000256" key="6">
    <source>
        <dbReference type="SAM" id="MobiDB-lite"/>
    </source>
</evidence>
<dbReference type="Proteomes" id="UP000792457">
    <property type="component" value="Unassembled WGS sequence"/>
</dbReference>
<reference evidence="8" key="2">
    <citation type="submission" date="2017-10" db="EMBL/GenBank/DDBJ databases">
        <title>Ladona fulva Genome sequencing and assembly.</title>
        <authorList>
            <person name="Murali S."/>
            <person name="Richards S."/>
            <person name="Bandaranaike D."/>
            <person name="Bellair M."/>
            <person name="Blankenburg K."/>
            <person name="Chao H."/>
            <person name="Dinh H."/>
            <person name="Doddapaneni H."/>
            <person name="Dugan-Rocha S."/>
            <person name="Elkadiri S."/>
            <person name="Gnanaolivu R."/>
            <person name="Hernandez B."/>
            <person name="Skinner E."/>
            <person name="Javaid M."/>
            <person name="Lee S."/>
            <person name="Li M."/>
            <person name="Ming W."/>
            <person name="Munidasa M."/>
            <person name="Muniz J."/>
            <person name="Nguyen L."/>
            <person name="Hughes D."/>
            <person name="Osuji N."/>
            <person name="Pu L.-L."/>
            <person name="Puazo M."/>
            <person name="Qu C."/>
            <person name="Quiroz J."/>
            <person name="Raj R."/>
            <person name="Weissenberger G."/>
            <person name="Xin Y."/>
            <person name="Zou X."/>
            <person name="Han Y."/>
            <person name="Worley K."/>
            <person name="Muzny D."/>
            <person name="Gibbs R."/>
        </authorList>
    </citation>
    <scope>NUCLEOTIDE SEQUENCE</scope>
    <source>
        <strain evidence="8">Sampled in the wild</strain>
    </source>
</reference>
<organism evidence="8 9">
    <name type="scientific">Ladona fulva</name>
    <name type="common">Scarce chaser dragonfly</name>
    <name type="synonym">Libellula fulva</name>
    <dbReference type="NCBI Taxonomy" id="123851"/>
    <lineage>
        <taxon>Eukaryota</taxon>
        <taxon>Metazoa</taxon>
        <taxon>Ecdysozoa</taxon>
        <taxon>Arthropoda</taxon>
        <taxon>Hexapoda</taxon>
        <taxon>Insecta</taxon>
        <taxon>Pterygota</taxon>
        <taxon>Palaeoptera</taxon>
        <taxon>Odonata</taxon>
        <taxon>Epiprocta</taxon>
        <taxon>Anisoptera</taxon>
        <taxon>Libelluloidea</taxon>
        <taxon>Libellulidae</taxon>
        <taxon>Ladona</taxon>
    </lineage>
</organism>
<feature type="region of interest" description="Disordered" evidence="6">
    <location>
        <begin position="229"/>
        <end position="313"/>
    </location>
</feature>
<proteinExistence type="predicted"/>
<evidence type="ECO:0000256" key="1">
    <source>
        <dbReference type="ARBA" id="ARBA00022553"/>
    </source>
</evidence>
<keyword evidence="1" id="KW-0597">Phosphoprotein</keyword>
<keyword evidence="5" id="KW-0175">Coiled coil</keyword>
<dbReference type="InterPro" id="IPR010919">
    <property type="entry name" value="SAND-like_dom_sf"/>
</dbReference>
<keyword evidence="9" id="KW-1185">Reference proteome</keyword>
<feature type="compositionally biased region" description="Polar residues" evidence="6">
    <location>
        <begin position="294"/>
        <end position="313"/>
    </location>
</feature>
<feature type="region of interest" description="Disordered" evidence="6">
    <location>
        <begin position="330"/>
        <end position="360"/>
    </location>
</feature>
<dbReference type="SMART" id="SM00258">
    <property type="entry name" value="SAND"/>
    <property type="match status" value="1"/>
</dbReference>
<dbReference type="AlphaFoldDB" id="A0A8K0KEE0"/>
<evidence type="ECO:0000256" key="3">
    <source>
        <dbReference type="ARBA" id="ARBA00023163"/>
    </source>
</evidence>
<accession>A0A8K0KEE0</accession>
<evidence type="ECO:0000256" key="4">
    <source>
        <dbReference type="ARBA" id="ARBA00023242"/>
    </source>
</evidence>
<feature type="coiled-coil region" evidence="5">
    <location>
        <begin position="396"/>
        <end position="423"/>
    </location>
</feature>
<reference evidence="8" key="1">
    <citation type="submission" date="2013-04" db="EMBL/GenBank/DDBJ databases">
        <authorList>
            <person name="Qu J."/>
            <person name="Murali S.C."/>
            <person name="Bandaranaike D."/>
            <person name="Bellair M."/>
            <person name="Blankenburg K."/>
            <person name="Chao H."/>
            <person name="Dinh H."/>
            <person name="Doddapaneni H."/>
            <person name="Downs B."/>
            <person name="Dugan-Rocha S."/>
            <person name="Elkadiri S."/>
            <person name="Gnanaolivu R.D."/>
            <person name="Hernandez B."/>
            <person name="Javaid M."/>
            <person name="Jayaseelan J.C."/>
            <person name="Lee S."/>
            <person name="Li M."/>
            <person name="Ming W."/>
            <person name="Munidasa M."/>
            <person name="Muniz J."/>
            <person name="Nguyen L."/>
            <person name="Ongeri F."/>
            <person name="Osuji N."/>
            <person name="Pu L.-L."/>
            <person name="Puazo M."/>
            <person name="Qu C."/>
            <person name="Quiroz J."/>
            <person name="Raj R."/>
            <person name="Weissenberger G."/>
            <person name="Xin Y."/>
            <person name="Zou X."/>
            <person name="Han Y."/>
            <person name="Richards S."/>
            <person name="Worley K."/>
            <person name="Muzny D."/>
            <person name="Gibbs R."/>
        </authorList>
    </citation>
    <scope>NUCLEOTIDE SEQUENCE</scope>
    <source>
        <strain evidence="8">Sampled in the wild</strain>
    </source>
</reference>
<keyword evidence="2" id="KW-0805">Transcription regulation</keyword>
<feature type="compositionally biased region" description="Low complexity" evidence="6">
    <location>
        <begin position="342"/>
        <end position="356"/>
    </location>
</feature>
<dbReference type="FunFam" id="3.10.390.10:FF:000004">
    <property type="entry name" value="Deformed epidermal autoregulatory factor 1"/>
    <property type="match status" value="1"/>
</dbReference>
<feature type="domain" description="SAND" evidence="7">
    <location>
        <begin position="153"/>
        <end position="226"/>
    </location>
</feature>
<feature type="compositionally biased region" description="Basic and acidic residues" evidence="6">
    <location>
        <begin position="23"/>
        <end position="35"/>
    </location>
</feature>
<feature type="region of interest" description="Disordered" evidence="6">
    <location>
        <begin position="1"/>
        <end position="35"/>
    </location>
</feature>
<dbReference type="GO" id="GO:0003677">
    <property type="term" value="F:DNA binding"/>
    <property type="evidence" value="ECO:0007669"/>
    <property type="project" value="UniProtKB-KW"/>
</dbReference>